<dbReference type="PANTHER" id="PTHR38936:SF1">
    <property type="entry name" value="DUF641 DOMAIN-CONTAINING PROTEIN"/>
    <property type="match status" value="1"/>
</dbReference>
<protein>
    <submittedName>
        <fullName evidence="2">Uncharacterized protein</fullName>
    </submittedName>
</protein>
<feature type="compositionally biased region" description="Polar residues" evidence="1">
    <location>
        <begin position="13"/>
        <end position="30"/>
    </location>
</feature>
<reference evidence="3" key="1">
    <citation type="journal article" date="2010" name="Nat. Biotechnol.">
        <title>Draft genome sequence of the oilseed species Ricinus communis.</title>
        <authorList>
            <person name="Chan A.P."/>
            <person name="Crabtree J."/>
            <person name="Zhao Q."/>
            <person name="Lorenzi H."/>
            <person name="Orvis J."/>
            <person name="Puiu D."/>
            <person name="Melake-Berhan A."/>
            <person name="Jones K.M."/>
            <person name="Redman J."/>
            <person name="Chen G."/>
            <person name="Cahoon E.B."/>
            <person name="Gedil M."/>
            <person name="Stanke M."/>
            <person name="Haas B.J."/>
            <person name="Wortman J.R."/>
            <person name="Fraser-Liggett C.M."/>
            <person name="Ravel J."/>
            <person name="Rabinowicz P.D."/>
        </authorList>
    </citation>
    <scope>NUCLEOTIDE SEQUENCE [LARGE SCALE GENOMIC DNA]</scope>
    <source>
        <strain evidence="3">cv. Hale</strain>
    </source>
</reference>
<evidence type="ECO:0000313" key="3">
    <source>
        <dbReference type="Proteomes" id="UP000008311"/>
    </source>
</evidence>
<organism evidence="2 3">
    <name type="scientific">Ricinus communis</name>
    <name type="common">Castor bean</name>
    <dbReference type="NCBI Taxonomy" id="3988"/>
    <lineage>
        <taxon>Eukaryota</taxon>
        <taxon>Viridiplantae</taxon>
        <taxon>Streptophyta</taxon>
        <taxon>Embryophyta</taxon>
        <taxon>Tracheophyta</taxon>
        <taxon>Spermatophyta</taxon>
        <taxon>Magnoliopsida</taxon>
        <taxon>eudicotyledons</taxon>
        <taxon>Gunneridae</taxon>
        <taxon>Pentapetalae</taxon>
        <taxon>rosids</taxon>
        <taxon>fabids</taxon>
        <taxon>Malpighiales</taxon>
        <taxon>Euphorbiaceae</taxon>
        <taxon>Acalyphoideae</taxon>
        <taxon>Acalypheae</taxon>
        <taxon>Ricinus</taxon>
    </lineage>
</organism>
<dbReference type="AlphaFoldDB" id="B9S429"/>
<dbReference type="eggNOG" id="ENOG502S4K5">
    <property type="taxonomic scope" value="Eukaryota"/>
</dbReference>
<evidence type="ECO:0000256" key="1">
    <source>
        <dbReference type="SAM" id="MobiDB-lite"/>
    </source>
</evidence>
<dbReference type="InParanoid" id="B9S429"/>
<keyword evidence="3" id="KW-1185">Reference proteome</keyword>
<accession>B9S429</accession>
<evidence type="ECO:0000313" key="2">
    <source>
        <dbReference type="EMBL" id="EEF41710.1"/>
    </source>
</evidence>
<gene>
    <name evidence="2" type="ORF">RCOM_0558160</name>
</gene>
<dbReference type="EMBL" id="EQ973863">
    <property type="protein sequence ID" value="EEF41710.1"/>
    <property type="molecule type" value="Genomic_DNA"/>
</dbReference>
<feature type="compositionally biased region" description="Acidic residues" evidence="1">
    <location>
        <begin position="89"/>
        <end position="98"/>
    </location>
</feature>
<proteinExistence type="predicted"/>
<sequence>MNPSVDGSEVEPESNNASEKADIQTESPNPTLERVEPSQANSKTYIRKMVLKKAPTAVRRSGRLQNTVLTTENQDIERIFEEITVSESEKEDEPADGELPEHVPPSEEKTVYEKVDYIVQLLEAQKMTMDELTSRATGKSSSGESSGLADVTYKGLYIDSQKKVEALMAENYKLNKLLENALGKIEVYEKGNHISSDVLEKLKDIFLCSSLTRATEAALMSGAIRGPAENGLECRSSKKKRLD</sequence>
<feature type="region of interest" description="Disordered" evidence="1">
    <location>
        <begin position="85"/>
        <end position="104"/>
    </location>
</feature>
<dbReference type="PANTHER" id="PTHR38936">
    <property type="entry name" value="TITIN-LIKE ISOFORM X2"/>
    <property type="match status" value="1"/>
</dbReference>
<name>B9S429_RICCO</name>
<feature type="region of interest" description="Disordered" evidence="1">
    <location>
        <begin position="1"/>
        <end position="44"/>
    </location>
</feature>
<dbReference type="Proteomes" id="UP000008311">
    <property type="component" value="Unassembled WGS sequence"/>
</dbReference>